<dbReference type="OMA" id="YWGATGE"/>
<dbReference type="OrthoDB" id="240272at2759"/>
<evidence type="ECO:0000313" key="2">
    <source>
        <dbReference type="EMBL" id="CUG87370.1"/>
    </source>
</evidence>
<dbReference type="Proteomes" id="UP000051952">
    <property type="component" value="Unassembled WGS sequence"/>
</dbReference>
<name>A0A0S4JAK0_BODSA</name>
<sequence length="359" mass="39625">MMSAQNVNLEKKIADGFQSSAYRGAQGKFHPTEADDTISRDGLRFAQMISTKLEPFPLRKHNYLQHQSDFAPGTTNNKTHTLRDSIPTPIAPSQTSNDGVVLSGLRDSRGFLETISSTQRMKGALDSDVMNAYNKGVAAEAALEAQRQALQDAPLQTEQPNPWRKSTHDHSNFSKVDEDSYRASYRSRHNLVAGSSAGRQGVHAQILNGNAVDRDALTDHLHNVHQKTLPRGYRAPSGSKWQTTNDATFSRFDLSAATDANSKFATLPHHKDECASVPERQTGEHRTEASGSYAWRGPADQDTRFRHHGALDIVNGVHTMSAKYHHPRSDVNTNTSYKPSEIVQGQYVPTSKLSVPAKN</sequence>
<proteinExistence type="predicted"/>
<evidence type="ECO:0000313" key="3">
    <source>
        <dbReference type="Proteomes" id="UP000051952"/>
    </source>
</evidence>
<dbReference type="VEuPathDB" id="TriTrypDB:BSAL_09810"/>
<feature type="region of interest" description="Disordered" evidence="1">
    <location>
        <begin position="153"/>
        <end position="174"/>
    </location>
</feature>
<feature type="region of interest" description="Disordered" evidence="1">
    <location>
        <begin position="278"/>
        <end position="300"/>
    </location>
</feature>
<organism evidence="2 3">
    <name type="scientific">Bodo saltans</name>
    <name type="common">Flagellated protozoan</name>
    <dbReference type="NCBI Taxonomy" id="75058"/>
    <lineage>
        <taxon>Eukaryota</taxon>
        <taxon>Discoba</taxon>
        <taxon>Euglenozoa</taxon>
        <taxon>Kinetoplastea</taxon>
        <taxon>Metakinetoplastina</taxon>
        <taxon>Eubodonida</taxon>
        <taxon>Bodonidae</taxon>
        <taxon>Bodo</taxon>
    </lineage>
</organism>
<keyword evidence="3" id="KW-1185">Reference proteome</keyword>
<evidence type="ECO:0000256" key="1">
    <source>
        <dbReference type="SAM" id="MobiDB-lite"/>
    </source>
</evidence>
<dbReference type="EMBL" id="CYKH01001507">
    <property type="protein sequence ID" value="CUG87370.1"/>
    <property type="molecule type" value="Genomic_DNA"/>
</dbReference>
<dbReference type="AlphaFoldDB" id="A0A0S4JAK0"/>
<gene>
    <name evidence="2" type="ORF">BSAL_09810</name>
</gene>
<protein>
    <submittedName>
        <fullName evidence="2">Uncharacterized protein</fullName>
    </submittedName>
</protein>
<accession>A0A0S4JAK0</accession>
<reference evidence="3" key="1">
    <citation type="submission" date="2015-09" db="EMBL/GenBank/DDBJ databases">
        <authorList>
            <consortium name="Pathogen Informatics"/>
        </authorList>
    </citation>
    <scope>NUCLEOTIDE SEQUENCE [LARGE SCALE GENOMIC DNA]</scope>
    <source>
        <strain evidence="3">Lake Konstanz</strain>
    </source>
</reference>